<feature type="binding site" evidence="6">
    <location>
        <position position="324"/>
    </location>
    <ligand>
        <name>S-adenosyl-L-methionine</name>
        <dbReference type="ChEBI" id="CHEBI:59789"/>
    </ligand>
</feature>
<dbReference type="Pfam" id="PF01189">
    <property type="entry name" value="Methyltr_RsmB-F"/>
    <property type="match status" value="1"/>
</dbReference>
<dbReference type="EMBL" id="CP140153">
    <property type="protein sequence ID" value="WQH16554.1"/>
    <property type="molecule type" value="Genomic_DNA"/>
</dbReference>
<dbReference type="PROSITE" id="PS01153">
    <property type="entry name" value="NOL1_NOP2_SUN"/>
    <property type="match status" value="1"/>
</dbReference>
<comment type="caution">
    <text evidence="6">Lacks conserved residue(s) required for the propagation of feature annotation.</text>
</comment>
<dbReference type="InterPro" id="IPR049560">
    <property type="entry name" value="MeTrfase_RsmB-F_NOP2_cat"/>
</dbReference>
<sequence length="443" mass="48245">MSDPTQPRSPTPGDDWPAPDLPRGRTFPAQLLLAADLLERITEQGLPADRSLQRELAARRKMGRRDRERVRELTLFVLRQRQVLDWLLDDSAASMAARVAAALSLADALDPVLAEVAGLTPEAAASLARRRAGRFASLPWTVRFNLDPAAAAQWQAWQPDAPETLARALDARAPVDLHANPRHGDRDALIDELAGAEIEARGIAGLPLGVRLERPARLTRLPAFEAGGFEVQDAGSQWVVRALQAQPGERVLDLCAGAGGKSLGLLDEARGQLRLTACDLHPERLDRLRTRTQRHGDTTLELRALDATQALPADLAGFDRVLIDAPCSGSGTWRRHPELRGAAIDWDGLAETQCQLLERGSQATRPGGRLVYATCSLWPAENEAIVEAFLARHPSWTATRPTLEGLPDDAVTPDGWVRLRPDRHGCDGFFIACLQAPGDRPTA</sequence>
<keyword evidence="2 6" id="KW-0489">Methyltransferase</keyword>
<evidence type="ECO:0000256" key="7">
    <source>
        <dbReference type="SAM" id="MobiDB-lite"/>
    </source>
</evidence>
<evidence type="ECO:0000256" key="4">
    <source>
        <dbReference type="ARBA" id="ARBA00022691"/>
    </source>
</evidence>
<dbReference type="PANTHER" id="PTHR22807:SF53">
    <property type="entry name" value="RIBOSOMAL RNA SMALL SUBUNIT METHYLTRANSFERASE B-RELATED"/>
    <property type="match status" value="1"/>
</dbReference>
<protein>
    <submittedName>
        <fullName evidence="9">RsmB/NOP family class I SAM-dependent RNA methyltransferase</fullName>
        <ecNumber evidence="9">2.1.1.-</ecNumber>
    </submittedName>
</protein>
<dbReference type="Gene3D" id="3.40.50.150">
    <property type="entry name" value="Vaccinia Virus protein VP39"/>
    <property type="match status" value="1"/>
</dbReference>
<accession>A0ABZ0YYC0</accession>
<gene>
    <name evidence="9" type="ORF">SR882_01255</name>
</gene>
<feature type="region of interest" description="Disordered" evidence="7">
    <location>
        <begin position="1"/>
        <end position="24"/>
    </location>
</feature>
<dbReference type="EC" id="2.1.1.-" evidence="9"/>
<feature type="active site" description="Nucleophile" evidence="6">
    <location>
        <position position="375"/>
    </location>
</feature>
<dbReference type="Proteomes" id="UP001327459">
    <property type="component" value="Chromosome"/>
</dbReference>
<dbReference type="PRINTS" id="PR02008">
    <property type="entry name" value="RCMTFAMILY"/>
</dbReference>
<dbReference type="InterPro" id="IPR029063">
    <property type="entry name" value="SAM-dependent_MTases_sf"/>
</dbReference>
<keyword evidence="4 6" id="KW-0949">S-adenosyl-L-methionine</keyword>
<evidence type="ECO:0000259" key="8">
    <source>
        <dbReference type="PROSITE" id="PS51686"/>
    </source>
</evidence>
<dbReference type="Pfam" id="PF22458">
    <property type="entry name" value="RsmF-B_ferredox"/>
    <property type="match status" value="1"/>
</dbReference>
<evidence type="ECO:0000313" key="9">
    <source>
        <dbReference type="EMBL" id="WQH16554.1"/>
    </source>
</evidence>
<evidence type="ECO:0000256" key="1">
    <source>
        <dbReference type="ARBA" id="ARBA00007494"/>
    </source>
</evidence>
<dbReference type="InterPro" id="IPR023267">
    <property type="entry name" value="RCMT"/>
</dbReference>
<dbReference type="CDD" id="cd02440">
    <property type="entry name" value="AdoMet_MTases"/>
    <property type="match status" value="1"/>
</dbReference>
<evidence type="ECO:0000313" key="10">
    <source>
        <dbReference type="Proteomes" id="UP001327459"/>
    </source>
</evidence>
<proteinExistence type="inferred from homology"/>
<feature type="binding site" evidence="6">
    <location>
        <position position="279"/>
    </location>
    <ligand>
        <name>S-adenosyl-L-methionine</name>
        <dbReference type="ChEBI" id="CHEBI:59789"/>
    </ligand>
</feature>
<feature type="binding site" evidence="6">
    <location>
        <position position="306"/>
    </location>
    <ligand>
        <name>S-adenosyl-L-methionine</name>
        <dbReference type="ChEBI" id="CHEBI:59789"/>
    </ligand>
</feature>
<dbReference type="InterPro" id="IPR054728">
    <property type="entry name" value="RsmB-like_ferredoxin"/>
</dbReference>
<name>A0ABZ0YYC0_9GAMM</name>
<feature type="domain" description="SAM-dependent MTase RsmB/NOP-type" evidence="8">
    <location>
        <begin position="165"/>
        <end position="437"/>
    </location>
</feature>
<dbReference type="PANTHER" id="PTHR22807">
    <property type="entry name" value="NOP2 YEAST -RELATED NOL1/NOP2/FMU SUN DOMAIN-CONTAINING"/>
    <property type="match status" value="1"/>
</dbReference>
<evidence type="ECO:0000256" key="5">
    <source>
        <dbReference type="ARBA" id="ARBA00022884"/>
    </source>
</evidence>
<reference evidence="9 10" key="1">
    <citation type="submission" date="2023-11" db="EMBL/GenBank/DDBJ databases">
        <title>MicrobeMod: A computational toolkit for identifying prokaryotic methylation and restriction-modification with nanopore sequencing.</title>
        <authorList>
            <person name="Crits-Christoph A."/>
            <person name="Kang S.C."/>
            <person name="Lee H."/>
            <person name="Ostrov N."/>
        </authorList>
    </citation>
    <scope>NUCLEOTIDE SEQUENCE [LARGE SCALE GENOMIC DNA]</scope>
    <source>
        <strain evidence="9 10">ATCC 49870</strain>
    </source>
</reference>
<keyword evidence="5 6" id="KW-0694">RNA-binding</keyword>
<dbReference type="InterPro" id="IPR018314">
    <property type="entry name" value="RsmB/NOL1/NOP2-like_CS"/>
</dbReference>
<evidence type="ECO:0000256" key="3">
    <source>
        <dbReference type="ARBA" id="ARBA00022679"/>
    </source>
</evidence>
<dbReference type="GO" id="GO:0008168">
    <property type="term" value="F:methyltransferase activity"/>
    <property type="evidence" value="ECO:0007669"/>
    <property type="project" value="UniProtKB-KW"/>
</dbReference>
<dbReference type="RefSeq" id="WP_322521545.1">
    <property type="nucleotide sequence ID" value="NZ_CP140153.1"/>
</dbReference>
<comment type="similarity">
    <text evidence="1 6">Belongs to the class I-like SAM-binding methyltransferase superfamily. RsmB/NOP family.</text>
</comment>
<evidence type="ECO:0000256" key="2">
    <source>
        <dbReference type="ARBA" id="ARBA00022603"/>
    </source>
</evidence>
<dbReference type="PROSITE" id="PS51686">
    <property type="entry name" value="SAM_MT_RSMB_NOP"/>
    <property type="match status" value="1"/>
</dbReference>
<evidence type="ECO:0000256" key="6">
    <source>
        <dbReference type="PROSITE-ProRule" id="PRU01023"/>
    </source>
</evidence>
<keyword evidence="3 6" id="KW-0808">Transferase</keyword>
<dbReference type="SUPFAM" id="SSF53335">
    <property type="entry name" value="S-adenosyl-L-methionine-dependent methyltransferases"/>
    <property type="match status" value="1"/>
</dbReference>
<dbReference type="InterPro" id="IPR001678">
    <property type="entry name" value="MeTrfase_RsmB-F_NOP2_dom"/>
</dbReference>
<keyword evidence="10" id="KW-1185">Reference proteome</keyword>
<organism evidence="9 10">
    <name type="scientific">Guyparkeria halophila</name>
    <dbReference type="NCBI Taxonomy" id="47960"/>
    <lineage>
        <taxon>Bacteria</taxon>
        <taxon>Pseudomonadati</taxon>
        <taxon>Pseudomonadota</taxon>
        <taxon>Gammaproteobacteria</taxon>
        <taxon>Chromatiales</taxon>
        <taxon>Thioalkalibacteraceae</taxon>
        <taxon>Guyparkeria</taxon>
    </lineage>
</organism>
<dbReference type="GO" id="GO:0032259">
    <property type="term" value="P:methylation"/>
    <property type="evidence" value="ECO:0007669"/>
    <property type="project" value="UniProtKB-KW"/>
</dbReference>